<dbReference type="PANTHER" id="PTHR43204:SF1">
    <property type="entry name" value="ABC TRANSPORTER I FAMILY MEMBER 6, CHLOROPLASTIC"/>
    <property type="match status" value="1"/>
</dbReference>
<keyword evidence="6" id="KW-1185">Reference proteome</keyword>
<dbReference type="InterPro" id="IPR027417">
    <property type="entry name" value="P-loop_NTPase"/>
</dbReference>
<dbReference type="Proteomes" id="UP000327013">
    <property type="component" value="Unassembled WGS sequence"/>
</dbReference>
<sequence length="144" mass="16247">MTDLRRICGSEGRTEAEQRDGAVMALDRDGRGAGEEKKKRKKKNKERNHENRKQGKREKEGNKERGAWVLLREKGPRQQILKDINLGIYEYEGEVHTIMVKNGSGKSTLAKVLVSHPDYEVTGGSAVFKGENLLDMEPNRGKVT</sequence>
<dbReference type="SUPFAM" id="SSF52540">
    <property type="entry name" value="P-loop containing nucleoside triphosphate hydrolases"/>
    <property type="match status" value="1"/>
</dbReference>
<reference evidence="5 6" key="1">
    <citation type="submission" date="2019-06" db="EMBL/GenBank/DDBJ databases">
        <title>A chromosomal-level reference genome of Carpinus fangiana (Coryloideae, Betulaceae).</title>
        <authorList>
            <person name="Yang X."/>
            <person name="Wang Z."/>
            <person name="Zhang L."/>
            <person name="Hao G."/>
            <person name="Liu J."/>
            <person name="Yang Y."/>
        </authorList>
    </citation>
    <scope>NUCLEOTIDE SEQUENCE [LARGE SCALE GENOMIC DNA]</scope>
    <source>
        <strain evidence="5">Cfa_2016G</strain>
        <tissue evidence="5">Leaf</tissue>
    </source>
</reference>
<dbReference type="PANTHER" id="PTHR43204">
    <property type="entry name" value="ABC TRANSPORTER I FAMILY MEMBER 6, CHLOROPLASTIC"/>
    <property type="match status" value="1"/>
</dbReference>
<feature type="domain" description="ABC transporter" evidence="4">
    <location>
        <begin position="82"/>
        <end position="135"/>
    </location>
</feature>
<keyword evidence="2" id="KW-0067">ATP-binding</keyword>
<dbReference type="AlphaFoldDB" id="A0A5N6L643"/>
<feature type="compositionally biased region" description="Basic and acidic residues" evidence="3">
    <location>
        <begin position="47"/>
        <end position="65"/>
    </location>
</feature>
<evidence type="ECO:0000313" key="6">
    <source>
        <dbReference type="Proteomes" id="UP000327013"/>
    </source>
</evidence>
<feature type="region of interest" description="Disordered" evidence="3">
    <location>
        <begin position="1"/>
        <end position="65"/>
    </location>
</feature>
<dbReference type="InterPro" id="IPR003439">
    <property type="entry name" value="ABC_transporter-like_ATP-bd"/>
</dbReference>
<proteinExistence type="predicted"/>
<protein>
    <recommendedName>
        <fullName evidence="4">ABC transporter domain-containing protein</fullName>
    </recommendedName>
</protein>
<evidence type="ECO:0000256" key="2">
    <source>
        <dbReference type="ARBA" id="ARBA00022840"/>
    </source>
</evidence>
<evidence type="ECO:0000313" key="5">
    <source>
        <dbReference type="EMBL" id="KAC0571223.1"/>
    </source>
</evidence>
<accession>A0A5N6L643</accession>
<dbReference type="InterPro" id="IPR010230">
    <property type="entry name" value="FeS-cluster_ATPase_SufC"/>
</dbReference>
<dbReference type="GO" id="GO:0005524">
    <property type="term" value="F:ATP binding"/>
    <property type="evidence" value="ECO:0007669"/>
    <property type="project" value="UniProtKB-KW"/>
</dbReference>
<evidence type="ECO:0000259" key="4">
    <source>
        <dbReference type="Pfam" id="PF00005"/>
    </source>
</evidence>
<evidence type="ECO:0000256" key="1">
    <source>
        <dbReference type="ARBA" id="ARBA00022741"/>
    </source>
</evidence>
<organism evidence="5 6">
    <name type="scientific">Carpinus fangiana</name>
    <dbReference type="NCBI Taxonomy" id="176857"/>
    <lineage>
        <taxon>Eukaryota</taxon>
        <taxon>Viridiplantae</taxon>
        <taxon>Streptophyta</taxon>
        <taxon>Embryophyta</taxon>
        <taxon>Tracheophyta</taxon>
        <taxon>Spermatophyta</taxon>
        <taxon>Magnoliopsida</taxon>
        <taxon>eudicotyledons</taxon>
        <taxon>Gunneridae</taxon>
        <taxon>Pentapetalae</taxon>
        <taxon>rosids</taxon>
        <taxon>fabids</taxon>
        <taxon>Fagales</taxon>
        <taxon>Betulaceae</taxon>
        <taxon>Carpinus</taxon>
    </lineage>
</organism>
<feature type="compositionally biased region" description="Basic and acidic residues" evidence="3">
    <location>
        <begin position="1"/>
        <end position="37"/>
    </location>
</feature>
<dbReference type="GO" id="GO:0016887">
    <property type="term" value="F:ATP hydrolysis activity"/>
    <property type="evidence" value="ECO:0007669"/>
    <property type="project" value="InterPro"/>
</dbReference>
<evidence type="ECO:0000256" key="3">
    <source>
        <dbReference type="SAM" id="MobiDB-lite"/>
    </source>
</evidence>
<dbReference type="OrthoDB" id="10255969at2759"/>
<gene>
    <name evidence="5" type="ORF">FH972_027109</name>
</gene>
<keyword evidence="1" id="KW-0547">Nucleotide-binding</keyword>
<comment type="caution">
    <text evidence="5">The sequence shown here is derived from an EMBL/GenBank/DDBJ whole genome shotgun (WGS) entry which is preliminary data.</text>
</comment>
<dbReference type="EMBL" id="VIBQ01000391">
    <property type="protein sequence ID" value="KAC0571223.1"/>
    <property type="molecule type" value="Genomic_DNA"/>
</dbReference>
<dbReference type="Gene3D" id="3.40.50.300">
    <property type="entry name" value="P-loop containing nucleotide triphosphate hydrolases"/>
    <property type="match status" value="1"/>
</dbReference>
<dbReference type="Pfam" id="PF00005">
    <property type="entry name" value="ABC_tran"/>
    <property type="match status" value="1"/>
</dbReference>
<name>A0A5N6L643_9ROSI</name>